<name>A0A2U1D596_9LACO</name>
<feature type="transmembrane region" description="Helical" evidence="5">
    <location>
        <begin position="247"/>
        <end position="265"/>
    </location>
</feature>
<protein>
    <submittedName>
        <fullName evidence="7">Fusaric acid resistance family protein</fullName>
    </submittedName>
</protein>
<gene>
    <name evidence="7" type="ORF">C7384_11039</name>
</gene>
<evidence type="ECO:0000313" key="8">
    <source>
        <dbReference type="Proteomes" id="UP000245433"/>
    </source>
</evidence>
<keyword evidence="4 5" id="KW-0472">Membrane</keyword>
<evidence type="ECO:0000256" key="4">
    <source>
        <dbReference type="ARBA" id="ARBA00023136"/>
    </source>
</evidence>
<dbReference type="EMBL" id="QEKT01000010">
    <property type="protein sequence ID" value="PVY82845.1"/>
    <property type="molecule type" value="Genomic_DNA"/>
</dbReference>
<keyword evidence="2 5" id="KW-0812">Transmembrane</keyword>
<feature type="transmembrane region" description="Helical" evidence="5">
    <location>
        <begin position="9"/>
        <end position="27"/>
    </location>
</feature>
<reference evidence="7 8" key="1">
    <citation type="submission" date="2018-04" db="EMBL/GenBank/DDBJ databases">
        <title>Genomic Encyclopedia of Type Strains, Phase IV (KMG-IV): sequencing the most valuable type-strain genomes for metagenomic binning, comparative biology and taxonomic classification.</title>
        <authorList>
            <person name="Goeker M."/>
        </authorList>
    </citation>
    <scope>NUCLEOTIDE SEQUENCE [LARGE SCALE GENOMIC DNA]</scope>
    <source>
        <strain evidence="7 8">DSM 28795</strain>
    </source>
</reference>
<feature type="transmembrane region" description="Helical" evidence="5">
    <location>
        <begin position="127"/>
        <end position="150"/>
    </location>
</feature>
<feature type="transmembrane region" description="Helical" evidence="5">
    <location>
        <begin position="224"/>
        <end position="241"/>
    </location>
</feature>
<feature type="transmembrane region" description="Helical" evidence="5">
    <location>
        <begin position="57"/>
        <end position="76"/>
    </location>
</feature>
<organism evidence="7 8">
    <name type="scientific">Convivina intestini</name>
    <dbReference type="NCBI Taxonomy" id="1505726"/>
    <lineage>
        <taxon>Bacteria</taxon>
        <taxon>Bacillati</taxon>
        <taxon>Bacillota</taxon>
        <taxon>Bacilli</taxon>
        <taxon>Lactobacillales</taxon>
        <taxon>Lactobacillaceae</taxon>
        <taxon>Convivina</taxon>
    </lineage>
</organism>
<evidence type="ECO:0000256" key="1">
    <source>
        <dbReference type="ARBA" id="ARBA00004141"/>
    </source>
</evidence>
<dbReference type="GO" id="GO:0016020">
    <property type="term" value="C:membrane"/>
    <property type="evidence" value="ECO:0007669"/>
    <property type="project" value="UniProtKB-SubCell"/>
</dbReference>
<keyword evidence="8" id="KW-1185">Reference proteome</keyword>
<dbReference type="InterPro" id="IPR049453">
    <property type="entry name" value="Memb_transporter_dom"/>
</dbReference>
<dbReference type="Pfam" id="PF13515">
    <property type="entry name" value="FUSC_2"/>
    <property type="match status" value="1"/>
</dbReference>
<comment type="caution">
    <text evidence="7">The sequence shown here is derived from an EMBL/GenBank/DDBJ whole genome shotgun (WGS) entry which is preliminary data.</text>
</comment>
<dbReference type="Proteomes" id="UP000245433">
    <property type="component" value="Unassembled WGS sequence"/>
</dbReference>
<feature type="transmembrane region" description="Helical" evidence="5">
    <location>
        <begin position="176"/>
        <end position="194"/>
    </location>
</feature>
<sequence length="284" mass="32171">MFQFTKRNYLHAFYGLCTLLAPLLVGTMLHNNWLGVMGCFGALLFMYYVPVNRDNTLNQLLVVNLCAWISFPLSALASRVEWVSMLWIAGLAFFLQLIMSANRFIGPGVFFLLMINGMLASLHSMPLNTVCLLAVYAIFGALFATLLALIENGQYEHYSLSWPEIKFTNTDLPTNLRALIIGLFAFMAYFIGYHLHLNNYYWLLVSALTILQSENVMTAKKRQLEYIGAGLIGTVLAFVIYSWVDAIFLLALLALLFMALICLFMPKSYLVGNFFYDTDCPDFI</sequence>
<evidence type="ECO:0000259" key="6">
    <source>
        <dbReference type="Pfam" id="PF13515"/>
    </source>
</evidence>
<accession>A0A2U1D596</accession>
<feature type="transmembrane region" description="Helical" evidence="5">
    <location>
        <begin position="33"/>
        <end position="50"/>
    </location>
</feature>
<evidence type="ECO:0000256" key="5">
    <source>
        <dbReference type="SAM" id="Phobius"/>
    </source>
</evidence>
<dbReference type="AlphaFoldDB" id="A0A2U1D596"/>
<evidence type="ECO:0000313" key="7">
    <source>
        <dbReference type="EMBL" id="PVY82845.1"/>
    </source>
</evidence>
<keyword evidence="3 5" id="KW-1133">Transmembrane helix</keyword>
<evidence type="ECO:0000256" key="2">
    <source>
        <dbReference type="ARBA" id="ARBA00022692"/>
    </source>
</evidence>
<dbReference type="RefSeq" id="WP_243400735.1">
    <property type="nucleotide sequence ID" value="NZ_CAKOEX010000010.1"/>
</dbReference>
<evidence type="ECO:0000256" key="3">
    <source>
        <dbReference type="ARBA" id="ARBA00022989"/>
    </source>
</evidence>
<proteinExistence type="predicted"/>
<comment type="subcellular location">
    <subcellularLocation>
        <location evidence="1">Membrane</location>
        <topology evidence="1">Multi-pass membrane protein</topology>
    </subcellularLocation>
</comment>
<feature type="domain" description="Integral membrane bound transporter" evidence="6">
    <location>
        <begin position="188"/>
        <end position="275"/>
    </location>
</feature>